<name>A0A9P3PD58_LYOSH</name>
<feature type="transmembrane region" description="Helical" evidence="2">
    <location>
        <begin position="86"/>
        <end position="106"/>
    </location>
</feature>
<keyword evidence="2" id="KW-0812">Transmembrane</keyword>
<proteinExistence type="predicted"/>
<dbReference type="PANTHER" id="PTHR40465">
    <property type="entry name" value="CHROMOSOME 1, WHOLE GENOME SHOTGUN SEQUENCE"/>
    <property type="match status" value="1"/>
</dbReference>
<keyword evidence="2" id="KW-1133">Transmembrane helix</keyword>
<comment type="caution">
    <text evidence="4">The sequence shown here is derived from an EMBL/GenBank/DDBJ whole genome shotgun (WGS) entry which is preliminary data.</text>
</comment>
<dbReference type="InterPro" id="IPR045339">
    <property type="entry name" value="DUF6534"/>
</dbReference>
<feature type="transmembrane region" description="Helical" evidence="2">
    <location>
        <begin position="51"/>
        <end position="66"/>
    </location>
</feature>
<gene>
    <name evidence="4" type="ORF">LshimejAT787_0107740</name>
</gene>
<reference evidence="4" key="1">
    <citation type="submission" date="2022-07" db="EMBL/GenBank/DDBJ databases">
        <title>The genome of Lyophyllum shimeji provides insight into the initial evolution of ectomycorrhizal fungal genome.</title>
        <authorList>
            <person name="Kobayashi Y."/>
            <person name="Shibata T."/>
            <person name="Hirakawa H."/>
            <person name="Shigenobu S."/>
            <person name="Nishiyama T."/>
            <person name="Yamada A."/>
            <person name="Hasebe M."/>
            <person name="Kawaguchi M."/>
        </authorList>
    </citation>
    <scope>NUCLEOTIDE SEQUENCE</scope>
    <source>
        <strain evidence="4">AT787</strain>
    </source>
</reference>
<feature type="transmembrane region" description="Helical" evidence="2">
    <location>
        <begin position="118"/>
        <end position="143"/>
    </location>
</feature>
<dbReference type="PANTHER" id="PTHR40465:SF1">
    <property type="entry name" value="DUF6534 DOMAIN-CONTAINING PROTEIN"/>
    <property type="match status" value="1"/>
</dbReference>
<organism evidence="4 5">
    <name type="scientific">Lyophyllum shimeji</name>
    <name type="common">Hon-shimeji</name>
    <name type="synonym">Tricholoma shimeji</name>
    <dbReference type="NCBI Taxonomy" id="47721"/>
    <lineage>
        <taxon>Eukaryota</taxon>
        <taxon>Fungi</taxon>
        <taxon>Dikarya</taxon>
        <taxon>Basidiomycota</taxon>
        <taxon>Agaricomycotina</taxon>
        <taxon>Agaricomycetes</taxon>
        <taxon>Agaricomycetidae</taxon>
        <taxon>Agaricales</taxon>
        <taxon>Tricholomatineae</taxon>
        <taxon>Lyophyllaceae</taxon>
        <taxon>Lyophyllum</taxon>
    </lineage>
</organism>
<evidence type="ECO:0000256" key="1">
    <source>
        <dbReference type="SAM" id="MobiDB-lite"/>
    </source>
</evidence>
<evidence type="ECO:0000313" key="5">
    <source>
        <dbReference type="Proteomes" id="UP001063166"/>
    </source>
</evidence>
<evidence type="ECO:0000313" key="4">
    <source>
        <dbReference type="EMBL" id="GLB33890.1"/>
    </source>
</evidence>
<feature type="transmembrane region" description="Helical" evidence="2">
    <location>
        <begin position="241"/>
        <end position="262"/>
    </location>
</feature>
<dbReference type="EMBL" id="BRPK01000001">
    <property type="protein sequence ID" value="GLB33890.1"/>
    <property type="molecule type" value="Genomic_DNA"/>
</dbReference>
<dbReference type="Pfam" id="PF20152">
    <property type="entry name" value="DUF6534"/>
    <property type="match status" value="1"/>
</dbReference>
<evidence type="ECO:0000256" key="2">
    <source>
        <dbReference type="SAM" id="Phobius"/>
    </source>
</evidence>
<feature type="transmembrane region" description="Helical" evidence="2">
    <location>
        <begin position="17"/>
        <end position="39"/>
    </location>
</feature>
<feature type="domain" description="DUF6534" evidence="3">
    <location>
        <begin position="178"/>
        <end position="266"/>
    </location>
</feature>
<sequence length="366" mass="40736">MDNTLSGEPVVELPGPILVGGFLQSFMLGILVTQVLKYWADYRDDSVRKRIFVATVIFVCILQTVLEAYKAWRTVICHKKWSTSNIQWTDLFINGILSTLCEAFFIRRCWKMTNKSPWVLYPLAILLASLTAANVYLAVAMAVAFRSLEAGVTYESLRATRGILISTIVAFSYWIFGSLILDVTFTSILVVCLWRLRTGIAELDKVLKHLIRMTVESSALASVCMVVAVGLYHASPHLQDHLILFFVLLTGKLYAIGMLHTLNSRAKLRRRMESQDLGRISLGNWQWDKASGPDARRPSHTALPAEPPVAFNASDPVRSSNSSANLQLPAEPRAPNLGFRDYPPLAVTGSEITSLMGEQENSVRTS</sequence>
<feature type="compositionally biased region" description="Polar residues" evidence="1">
    <location>
        <begin position="317"/>
        <end position="326"/>
    </location>
</feature>
<dbReference type="OrthoDB" id="3251949at2759"/>
<keyword evidence="5" id="KW-1185">Reference proteome</keyword>
<dbReference type="AlphaFoldDB" id="A0A9P3PD58"/>
<feature type="transmembrane region" description="Helical" evidence="2">
    <location>
        <begin position="217"/>
        <end position="235"/>
    </location>
</feature>
<feature type="transmembrane region" description="Helical" evidence="2">
    <location>
        <begin position="163"/>
        <end position="196"/>
    </location>
</feature>
<accession>A0A9P3PD58</accession>
<protein>
    <recommendedName>
        <fullName evidence="3">DUF6534 domain-containing protein</fullName>
    </recommendedName>
</protein>
<keyword evidence="2" id="KW-0472">Membrane</keyword>
<dbReference type="Proteomes" id="UP001063166">
    <property type="component" value="Unassembled WGS sequence"/>
</dbReference>
<evidence type="ECO:0000259" key="3">
    <source>
        <dbReference type="Pfam" id="PF20152"/>
    </source>
</evidence>
<feature type="region of interest" description="Disordered" evidence="1">
    <location>
        <begin position="289"/>
        <end position="342"/>
    </location>
</feature>